<sequence length="122" mass="13170">MTEPFVSIDTDAAEPPFEQIRRQVIDGVRVGRLTPGDKLPTVRGLALELGLAANTVAKAYRALEADGVIETHGRSGSFVSTHGDPIQQKAQAAARDFAQRMAELRVDAEDALAYVQRALGIR</sequence>
<dbReference type="CDD" id="cd07377">
    <property type="entry name" value="WHTH_GntR"/>
    <property type="match status" value="1"/>
</dbReference>
<feature type="domain" description="HTH gntR-type" evidence="4">
    <location>
        <begin position="14"/>
        <end position="82"/>
    </location>
</feature>
<dbReference type="AlphaFoldDB" id="A0A1H4JM81"/>
<dbReference type="RefSeq" id="WP_091179950.1">
    <property type="nucleotide sequence ID" value="NZ_FNRY01000001.1"/>
</dbReference>
<keyword evidence="3" id="KW-0804">Transcription</keyword>
<organism evidence="5 6">
    <name type="scientific">Paramicrobacterium humi</name>
    <dbReference type="NCBI Taxonomy" id="640635"/>
    <lineage>
        <taxon>Bacteria</taxon>
        <taxon>Bacillati</taxon>
        <taxon>Actinomycetota</taxon>
        <taxon>Actinomycetes</taxon>
        <taxon>Micrococcales</taxon>
        <taxon>Microbacteriaceae</taxon>
        <taxon>Paramicrobacterium</taxon>
    </lineage>
</organism>
<dbReference type="PANTHER" id="PTHR38445">
    <property type="entry name" value="HTH-TYPE TRANSCRIPTIONAL REPRESSOR YTRA"/>
    <property type="match status" value="1"/>
</dbReference>
<dbReference type="Pfam" id="PF00392">
    <property type="entry name" value="GntR"/>
    <property type="match status" value="1"/>
</dbReference>
<reference evidence="5 6" key="1">
    <citation type="submission" date="2016-10" db="EMBL/GenBank/DDBJ databases">
        <authorList>
            <person name="de Groot N.N."/>
        </authorList>
    </citation>
    <scope>NUCLEOTIDE SEQUENCE [LARGE SCALE GENOMIC DNA]</scope>
    <source>
        <strain evidence="5 6">DSM 21799</strain>
    </source>
</reference>
<dbReference type="GO" id="GO:0003677">
    <property type="term" value="F:DNA binding"/>
    <property type="evidence" value="ECO:0007669"/>
    <property type="project" value="UniProtKB-KW"/>
</dbReference>
<dbReference type="PROSITE" id="PS50949">
    <property type="entry name" value="HTH_GNTR"/>
    <property type="match status" value="1"/>
</dbReference>
<gene>
    <name evidence="5" type="ORF">SAMN04489806_0744</name>
</gene>
<dbReference type="SMART" id="SM00345">
    <property type="entry name" value="HTH_GNTR"/>
    <property type="match status" value="1"/>
</dbReference>
<dbReference type="InterPro" id="IPR036390">
    <property type="entry name" value="WH_DNA-bd_sf"/>
</dbReference>
<dbReference type="GO" id="GO:0003700">
    <property type="term" value="F:DNA-binding transcription factor activity"/>
    <property type="evidence" value="ECO:0007669"/>
    <property type="project" value="InterPro"/>
</dbReference>
<dbReference type="InterPro" id="IPR000524">
    <property type="entry name" value="Tscrpt_reg_HTH_GntR"/>
</dbReference>
<keyword evidence="6" id="KW-1185">Reference proteome</keyword>
<dbReference type="EMBL" id="FNRY01000001">
    <property type="protein sequence ID" value="SEB46742.1"/>
    <property type="molecule type" value="Genomic_DNA"/>
</dbReference>
<name>A0A1H4JM81_9MICO</name>
<evidence type="ECO:0000256" key="1">
    <source>
        <dbReference type="ARBA" id="ARBA00023015"/>
    </source>
</evidence>
<dbReference type="SUPFAM" id="SSF46785">
    <property type="entry name" value="Winged helix' DNA-binding domain"/>
    <property type="match status" value="1"/>
</dbReference>
<evidence type="ECO:0000313" key="6">
    <source>
        <dbReference type="Proteomes" id="UP000199183"/>
    </source>
</evidence>
<evidence type="ECO:0000313" key="5">
    <source>
        <dbReference type="EMBL" id="SEB46742.1"/>
    </source>
</evidence>
<dbReference type="Gene3D" id="1.10.10.10">
    <property type="entry name" value="Winged helix-like DNA-binding domain superfamily/Winged helix DNA-binding domain"/>
    <property type="match status" value="1"/>
</dbReference>
<evidence type="ECO:0000259" key="4">
    <source>
        <dbReference type="PROSITE" id="PS50949"/>
    </source>
</evidence>
<dbReference type="Proteomes" id="UP000199183">
    <property type="component" value="Unassembled WGS sequence"/>
</dbReference>
<keyword evidence="2 5" id="KW-0238">DNA-binding</keyword>
<dbReference type="STRING" id="640635.SAMN04489806_0744"/>
<dbReference type="OrthoDB" id="4307011at2"/>
<proteinExistence type="predicted"/>
<evidence type="ECO:0000256" key="3">
    <source>
        <dbReference type="ARBA" id="ARBA00023163"/>
    </source>
</evidence>
<evidence type="ECO:0000256" key="2">
    <source>
        <dbReference type="ARBA" id="ARBA00023125"/>
    </source>
</evidence>
<protein>
    <submittedName>
        <fullName evidence="5">DNA-binding transcriptional regulator YhcF, GntR family</fullName>
    </submittedName>
</protein>
<dbReference type="PANTHER" id="PTHR38445:SF9">
    <property type="entry name" value="HTH-TYPE TRANSCRIPTIONAL REPRESSOR YTRA"/>
    <property type="match status" value="1"/>
</dbReference>
<keyword evidence="1" id="KW-0805">Transcription regulation</keyword>
<dbReference type="InterPro" id="IPR036388">
    <property type="entry name" value="WH-like_DNA-bd_sf"/>
</dbReference>
<accession>A0A1H4JM81</accession>